<feature type="transmembrane region" description="Helical" evidence="1">
    <location>
        <begin position="245"/>
        <end position="264"/>
    </location>
</feature>
<protein>
    <submittedName>
        <fullName evidence="2">Peptidase</fullName>
    </submittedName>
</protein>
<feature type="transmembrane region" description="Helical" evidence="1">
    <location>
        <begin position="123"/>
        <end position="142"/>
    </location>
</feature>
<keyword evidence="1" id="KW-0812">Transmembrane</keyword>
<keyword evidence="3" id="KW-1185">Reference proteome</keyword>
<comment type="caution">
    <text evidence="2">The sequence shown here is derived from an EMBL/GenBank/DDBJ whole genome shotgun (WGS) entry which is preliminary data.</text>
</comment>
<feature type="transmembrane region" description="Helical" evidence="1">
    <location>
        <begin position="326"/>
        <end position="347"/>
    </location>
</feature>
<dbReference type="RefSeq" id="WP_121206240.1">
    <property type="nucleotide sequence ID" value="NZ_RBZP01000041.1"/>
</dbReference>
<sequence>MKITLQSTVSLHSLSIRPDKKHYIVEDEQSGNYYEMPKVCIDAIEMMQEGKTLGEMEDILVIRYPEEDVELISFTEQLIDFGLVKELDGQILTREKQTQSPAGLEWIPQWLGKFFFNGLTNKVYGLIFLANILFFIWKPHLLPNYGDIFLFDSMMMNMVTYMIISLILILIHESGHILAIRAHGLPTKLNIGNRLFLVVFETDLTTAWKLSPKQRNQLYLAGMSFEQVILFLALSISFFSAGSNSLLAGIISLIIFDIFIKFIYQCCFYMKTDLYYVVENSTGCYNLMESSQQLLSKWIPLRKQDRRNKEAIFEKSEVTIIRFYSLFYLLGMMLMAGLLIFYFLPQILFAFSQSLHHLTTYSPATPYFWDGITFITQTIIIASILVYTRLR</sequence>
<dbReference type="OrthoDB" id="140324at2"/>
<feature type="transmembrane region" description="Helical" evidence="1">
    <location>
        <begin position="218"/>
        <end position="239"/>
    </location>
</feature>
<feature type="transmembrane region" description="Helical" evidence="1">
    <location>
        <begin position="148"/>
        <end position="171"/>
    </location>
</feature>
<evidence type="ECO:0000313" key="3">
    <source>
        <dbReference type="Proteomes" id="UP000269301"/>
    </source>
</evidence>
<accession>A0A494ZQK5</accession>
<proteinExistence type="predicted"/>
<feature type="transmembrane region" description="Helical" evidence="1">
    <location>
        <begin position="367"/>
        <end position="387"/>
    </location>
</feature>
<organism evidence="2 3">
    <name type="scientific">Oceanobacillus halophilus</name>
    <dbReference type="NCBI Taxonomy" id="930130"/>
    <lineage>
        <taxon>Bacteria</taxon>
        <taxon>Bacillati</taxon>
        <taxon>Bacillota</taxon>
        <taxon>Bacilli</taxon>
        <taxon>Bacillales</taxon>
        <taxon>Bacillaceae</taxon>
        <taxon>Oceanobacillus</taxon>
    </lineage>
</organism>
<dbReference type="EMBL" id="RBZP01000041">
    <property type="protein sequence ID" value="RKQ27559.1"/>
    <property type="molecule type" value="Genomic_DNA"/>
</dbReference>
<dbReference type="AlphaFoldDB" id="A0A494ZQK5"/>
<reference evidence="2 3" key="1">
    <citation type="journal article" date="2016" name="Int. J. Syst. Evol. Microbiol.">
        <title>Oceanobacillus halophilus sp. nov., a novel moderately halophilic bacterium from a hypersaline lake.</title>
        <authorList>
            <person name="Amoozegar M.A."/>
            <person name="Bagheri M."/>
            <person name="Makhdoumi A."/>
            <person name="Nikou M.M."/>
            <person name="Fazeli S.A.S."/>
            <person name="Schumann P."/>
            <person name="Sproer C."/>
            <person name="Sanchez-Porro C."/>
            <person name="Ventosa A."/>
        </authorList>
    </citation>
    <scope>NUCLEOTIDE SEQUENCE [LARGE SCALE GENOMIC DNA]</scope>
    <source>
        <strain evidence="2 3">DSM 23996</strain>
    </source>
</reference>
<evidence type="ECO:0000256" key="1">
    <source>
        <dbReference type="SAM" id="Phobius"/>
    </source>
</evidence>
<keyword evidence="1" id="KW-1133">Transmembrane helix</keyword>
<name>A0A494ZQK5_9BACI</name>
<evidence type="ECO:0000313" key="2">
    <source>
        <dbReference type="EMBL" id="RKQ27559.1"/>
    </source>
</evidence>
<keyword evidence="1" id="KW-0472">Membrane</keyword>
<dbReference type="Proteomes" id="UP000269301">
    <property type="component" value="Unassembled WGS sequence"/>
</dbReference>
<gene>
    <name evidence="2" type="ORF">D8M06_19550</name>
</gene>